<feature type="transmembrane region" description="Helical" evidence="13">
    <location>
        <begin position="193"/>
        <end position="213"/>
    </location>
</feature>
<evidence type="ECO:0000256" key="13">
    <source>
        <dbReference type="RuleBase" id="RU364091"/>
    </source>
</evidence>
<evidence type="ECO:0000256" key="1">
    <source>
        <dbReference type="ARBA" id="ARBA00004651"/>
    </source>
</evidence>
<protein>
    <recommendedName>
        <fullName evidence="3 13">Flagellar biosynthetic protein FlhB</fullName>
    </recommendedName>
</protein>
<keyword evidence="15" id="KW-0966">Cell projection</keyword>
<dbReference type="InterPro" id="IPR006135">
    <property type="entry name" value="T3SS_substrate_exporter"/>
</dbReference>
<dbReference type="EMBL" id="JABAIK010000011">
    <property type="protein sequence ID" value="NLS13710.1"/>
    <property type="molecule type" value="Genomic_DNA"/>
</dbReference>
<keyword evidence="5 13" id="KW-1003">Cell membrane</keyword>
<evidence type="ECO:0000256" key="8">
    <source>
        <dbReference type="ARBA" id="ARBA00022927"/>
    </source>
</evidence>
<evidence type="ECO:0000313" key="16">
    <source>
        <dbReference type="Proteomes" id="UP000535589"/>
    </source>
</evidence>
<keyword evidence="9 13" id="KW-1133">Transmembrane helix</keyword>
<keyword evidence="11 13" id="KW-1006">Bacterial flagellum protein export</keyword>
<dbReference type="Gene3D" id="6.10.250.2080">
    <property type="match status" value="1"/>
</dbReference>
<dbReference type="PRINTS" id="PR00950">
    <property type="entry name" value="TYPE3IMSPROT"/>
</dbReference>
<evidence type="ECO:0000256" key="14">
    <source>
        <dbReference type="SAM" id="MobiDB-lite"/>
    </source>
</evidence>
<dbReference type="InterPro" id="IPR029025">
    <property type="entry name" value="T3SS_substrate_exporter_C"/>
</dbReference>
<evidence type="ECO:0000256" key="11">
    <source>
        <dbReference type="ARBA" id="ARBA00023225"/>
    </source>
</evidence>
<evidence type="ECO:0000256" key="12">
    <source>
        <dbReference type="ARBA" id="ARBA00025078"/>
    </source>
</evidence>
<comment type="similarity">
    <text evidence="2 13">Belongs to the type III secretion exporter family.</text>
</comment>
<accession>A0A7X8TRY8</accession>
<organism evidence="15 16">
    <name type="scientific">Vibrio agarilyticus</name>
    <dbReference type="NCBI Taxonomy" id="2726741"/>
    <lineage>
        <taxon>Bacteria</taxon>
        <taxon>Pseudomonadati</taxon>
        <taxon>Pseudomonadota</taxon>
        <taxon>Gammaproteobacteria</taxon>
        <taxon>Vibrionales</taxon>
        <taxon>Vibrionaceae</taxon>
        <taxon>Vibrio</taxon>
    </lineage>
</organism>
<dbReference type="InterPro" id="IPR006136">
    <property type="entry name" value="FlhB"/>
</dbReference>
<keyword evidence="10 13" id="KW-0472">Membrane</keyword>
<evidence type="ECO:0000256" key="9">
    <source>
        <dbReference type="ARBA" id="ARBA00022989"/>
    </source>
</evidence>
<proteinExistence type="inferred from homology"/>
<gene>
    <name evidence="13 15" type="primary">flhB</name>
    <name evidence="15" type="ORF">HGP28_12485</name>
</gene>
<evidence type="ECO:0000256" key="6">
    <source>
        <dbReference type="ARBA" id="ARBA00022692"/>
    </source>
</evidence>
<reference evidence="15 16" key="1">
    <citation type="submission" date="2020-04" db="EMBL/GenBank/DDBJ databases">
        <title>Vibrio sp. SM6, a novel species isolated from seawater.</title>
        <authorList>
            <person name="Wang X."/>
        </authorList>
    </citation>
    <scope>NUCLEOTIDE SEQUENCE [LARGE SCALE GENOMIC DNA]</scope>
    <source>
        <strain evidence="15 16">SM6</strain>
    </source>
</reference>
<evidence type="ECO:0000256" key="7">
    <source>
        <dbReference type="ARBA" id="ARBA00022795"/>
    </source>
</evidence>
<evidence type="ECO:0000313" key="15">
    <source>
        <dbReference type="EMBL" id="NLS13710.1"/>
    </source>
</evidence>
<dbReference type="NCBIfam" id="TIGR00328">
    <property type="entry name" value="flhB"/>
    <property type="match status" value="1"/>
</dbReference>
<keyword evidence="15" id="KW-0282">Flagellum</keyword>
<keyword evidence="15" id="KW-0969">Cilium</keyword>
<keyword evidence="16" id="KW-1185">Reference proteome</keyword>
<keyword evidence="4 13" id="KW-0813">Transport</keyword>
<dbReference type="SUPFAM" id="SSF160544">
    <property type="entry name" value="EscU C-terminal domain-like"/>
    <property type="match status" value="1"/>
</dbReference>
<dbReference type="GO" id="GO:0005886">
    <property type="term" value="C:plasma membrane"/>
    <property type="evidence" value="ECO:0007669"/>
    <property type="project" value="UniProtKB-SubCell"/>
</dbReference>
<feature type="compositionally biased region" description="Basic and acidic residues" evidence="14">
    <location>
        <begin position="1"/>
        <end position="10"/>
    </location>
</feature>
<feature type="transmembrane region" description="Helical" evidence="13">
    <location>
        <begin position="91"/>
        <end position="115"/>
    </location>
</feature>
<evidence type="ECO:0000256" key="5">
    <source>
        <dbReference type="ARBA" id="ARBA00022475"/>
    </source>
</evidence>
<dbReference type="GO" id="GO:0009306">
    <property type="term" value="P:protein secretion"/>
    <property type="evidence" value="ECO:0007669"/>
    <property type="project" value="InterPro"/>
</dbReference>
<dbReference type="Proteomes" id="UP000535589">
    <property type="component" value="Unassembled WGS sequence"/>
</dbReference>
<dbReference type="GO" id="GO:0044780">
    <property type="term" value="P:bacterial-type flagellum assembly"/>
    <property type="evidence" value="ECO:0007669"/>
    <property type="project" value="InterPro"/>
</dbReference>
<comment type="caution">
    <text evidence="15">The sequence shown here is derived from an EMBL/GenBank/DDBJ whole genome shotgun (WGS) entry which is preliminary data.</text>
</comment>
<keyword evidence="6 13" id="KW-0812">Transmembrane</keyword>
<dbReference type="PANTHER" id="PTHR30531:SF12">
    <property type="entry name" value="FLAGELLAR BIOSYNTHETIC PROTEIN FLHB"/>
    <property type="match status" value="1"/>
</dbReference>
<keyword evidence="7 13" id="KW-1005">Bacterial flagellum biogenesis</keyword>
<feature type="transmembrane region" description="Helical" evidence="13">
    <location>
        <begin position="29"/>
        <end position="47"/>
    </location>
</feature>
<evidence type="ECO:0000256" key="4">
    <source>
        <dbReference type="ARBA" id="ARBA00022448"/>
    </source>
</evidence>
<dbReference type="Pfam" id="PF01312">
    <property type="entry name" value="Bac_export_2"/>
    <property type="match status" value="1"/>
</dbReference>
<dbReference type="RefSeq" id="WP_168836801.1">
    <property type="nucleotide sequence ID" value="NZ_JABAIK010000011.1"/>
</dbReference>
<sequence>MSDSSQDKTEQPSSQKIRKARNEGQIPRAKDFTTSVIFLAVLSYFYAKITDIWQALLGIFRYNMSITRESLADPWLAIEQVGHSLGIVIDLLLPMFIIIGVAAILSTMMVGGWLFRPASALPDLTKLSPLKGIKRLFSTRSLAELVKSSLKVMVIFALLYLFLTSRSQPLLGMQNLPFEQGVVEVLRLLFEGLLLMGIALLLFGVIDIPYQLWEHKKGLRMTKQELKEEFKNNEGRPEVKQRIRQIQQQFARRRIDKAVPSADVVIVNPTHYAVALKYDTQLSDAPFVVAKGIDETAMHIQRIARENSVEIVHAPPLTRSIYYTTAIEQAIPSQLYIAVAHILNYVLQIKAFRHGRGDKPLPLPSFAIPKNLQH</sequence>
<name>A0A7X8TRY8_9VIBR</name>
<feature type="transmembrane region" description="Helical" evidence="13">
    <location>
        <begin position="145"/>
        <end position="163"/>
    </location>
</feature>
<dbReference type="AlphaFoldDB" id="A0A7X8TRY8"/>
<comment type="function">
    <text evidence="12 13">Required for formation of the rod structure in the basal body of the flagellar apparatus. Together with FliI and FliH, may constitute the export apparatus of flagellin.</text>
</comment>
<comment type="subcellular location">
    <subcellularLocation>
        <location evidence="1">Cell membrane</location>
        <topology evidence="1">Multi-pass membrane protein</topology>
    </subcellularLocation>
</comment>
<evidence type="ECO:0000256" key="2">
    <source>
        <dbReference type="ARBA" id="ARBA00010690"/>
    </source>
</evidence>
<evidence type="ECO:0000256" key="10">
    <source>
        <dbReference type="ARBA" id="ARBA00023136"/>
    </source>
</evidence>
<feature type="region of interest" description="Disordered" evidence="14">
    <location>
        <begin position="1"/>
        <end position="24"/>
    </location>
</feature>
<dbReference type="PANTHER" id="PTHR30531">
    <property type="entry name" value="FLAGELLAR BIOSYNTHETIC PROTEIN FLHB"/>
    <property type="match status" value="1"/>
</dbReference>
<keyword evidence="8 13" id="KW-0653">Protein transport</keyword>
<dbReference type="Gene3D" id="3.40.1690.10">
    <property type="entry name" value="secretion proteins EscU"/>
    <property type="match status" value="1"/>
</dbReference>
<evidence type="ECO:0000256" key="3">
    <source>
        <dbReference type="ARBA" id="ARBA00021622"/>
    </source>
</evidence>